<dbReference type="InterPro" id="IPR007568">
    <property type="entry name" value="RTA1"/>
</dbReference>
<feature type="transmembrane region" description="Helical" evidence="5">
    <location>
        <begin position="23"/>
        <end position="44"/>
    </location>
</feature>
<dbReference type="PANTHER" id="PTHR31465">
    <property type="entry name" value="PROTEIN RTA1-RELATED"/>
    <property type="match status" value="1"/>
</dbReference>
<sequence length="335" mass="34853">MPEPVYHGPSCLPYGTVPGAESYAYSPSLSAGITFSIIFALITLRHTTHYIHALLAPAAYLPTTATTTTSSPPSKTPKRIHYMLLLIAGAALECTGWIARAVAHACPYSSPLATMQISTLIMGPAWTQAAVYVACWALVLLLGRRTVPVPATLYLWTSFAADVVCLGLQAAGGGLAGSAAAAGGDTRTGTTVMVVGIIAQLGVAVAFSAVLAVVVWRGWSGLVGRGSDPAVRRVAAAMVVCTAMMVLRGVYRSIELVQGWRGYLISREVYVIVLDAAPMVVAMGALAIFTPAALLVRAGVAEAEENMVRASKGACSSGESVQTITVDEKAEKVDV</sequence>
<evidence type="ECO:0000313" key="6">
    <source>
        <dbReference type="EMBL" id="KAB8339169.1"/>
    </source>
</evidence>
<feature type="transmembrane region" description="Helical" evidence="5">
    <location>
        <begin position="80"/>
        <end position="99"/>
    </location>
</feature>
<gene>
    <name evidence="6" type="ORF">FH972_022104</name>
</gene>
<evidence type="ECO:0000256" key="5">
    <source>
        <dbReference type="SAM" id="Phobius"/>
    </source>
</evidence>
<feature type="transmembrane region" description="Helical" evidence="5">
    <location>
        <begin position="119"/>
        <end position="141"/>
    </location>
</feature>
<feature type="transmembrane region" description="Helical" evidence="5">
    <location>
        <begin position="192"/>
        <end position="219"/>
    </location>
</feature>
<feature type="transmembrane region" description="Helical" evidence="5">
    <location>
        <begin position="271"/>
        <end position="296"/>
    </location>
</feature>
<evidence type="ECO:0000256" key="3">
    <source>
        <dbReference type="ARBA" id="ARBA00022989"/>
    </source>
</evidence>
<keyword evidence="4 5" id="KW-0472">Membrane</keyword>
<dbReference type="EMBL" id="VIBQ01000010">
    <property type="protein sequence ID" value="KAB8339169.1"/>
    <property type="molecule type" value="Genomic_DNA"/>
</dbReference>
<evidence type="ECO:0000256" key="1">
    <source>
        <dbReference type="ARBA" id="ARBA00004141"/>
    </source>
</evidence>
<keyword evidence="2 5" id="KW-0812">Transmembrane</keyword>
<dbReference type="GO" id="GO:0005886">
    <property type="term" value="C:plasma membrane"/>
    <property type="evidence" value="ECO:0007669"/>
    <property type="project" value="TreeGrafter"/>
</dbReference>
<evidence type="ECO:0008006" key="8">
    <source>
        <dbReference type="Google" id="ProtNLM"/>
    </source>
</evidence>
<dbReference type="AlphaFoldDB" id="A0A5N6KRU1"/>
<keyword evidence="7" id="KW-1185">Reference proteome</keyword>
<feature type="transmembrane region" description="Helical" evidence="5">
    <location>
        <begin position="153"/>
        <end position="172"/>
    </location>
</feature>
<comment type="caution">
    <text evidence="6">The sequence shown here is derived from an EMBL/GenBank/DDBJ whole genome shotgun (WGS) entry which is preliminary data.</text>
</comment>
<dbReference type="Proteomes" id="UP000327013">
    <property type="component" value="Unassembled WGS sequence"/>
</dbReference>
<protein>
    <recommendedName>
        <fullName evidence="8">THH1/TOM1/TOM3 domain-containing protein</fullName>
    </recommendedName>
</protein>
<keyword evidence="3 5" id="KW-1133">Transmembrane helix</keyword>
<reference evidence="6 7" key="1">
    <citation type="submission" date="2019-06" db="EMBL/GenBank/DDBJ databases">
        <title>A chromosomal-level reference genome of Carpinus fangiana (Coryloideae, Betulaceae).</title>
        <authorList>
            <person name="Yang X."/>
            <person name="Wang Z."/>
            <person name="Zhang L."/>
            <person name="Hao G."/>
            <person name="Liu J."/>
            <person name="Yang Y."/>
        </authorList>
    </citation>
    <scope>NUCLEOTIDE SEQUENCE [LARGE SCALE GENOMIC DNA]</scope>
    <source>
        <strain evidence="6">Cfa_2016G</strain>
        <tissue evidence="6">Leaf</tissue>
    </source>
</reference>
<evidence type="ECO:0000256" key="2">
    <source>
        <dbReference type="ARBA" id="ARBA00022692"/>
    </source>
</evidence>
<dbReference type="OrthoDB" id="1844152at2759"/>
<evidence type="ECO:0000313" key="7">
    <source>
        <dbReference type="Proteomes" id="UP000327013"/>
    </source>
</evidence>
<evidence type="ECO:0000256" key="4">
    <source>
        <dbReference type="ARBA" id="ARBA00023136"/>
    </source>
</evidence>
<organism evidence="6 7">
    <name type="scientific">Carpinus fangiana</name>
    <dbReference type="NCBI Taxonomy" id="176857"/>
    <lineage>
        <taxon>Eukaryota</taxon>
        <taxon>Viridiplantae</taxon>
        <taxon>Streptophyta</taxon>
        <taxon>Embryophyta</taxon>
        <taxon>Tracheophyta</taxon>
        <taxon>Spermatophyta</taxon>
        <taxon>Magnoliopsida</taxon>
        <taxon>eudicotyledons</taxon>
        <taxon>Gunneridae</taxon>
        <taxon>Pentapetalae</taxon>
        <taxon>rosids</taxon>
        <taxon>fabids</taxon>
        <taxon>Fagales</taxon>
        <taxon>Betulaceae</taxon>
        <taxon>Carpinus</taxon>
    </lineage>
</organism>
<dbReference type="PANTHER" id="PTHR31465:SF9">
    <property type="entry name" value="SPHINGOID LONG-CHAIN BASE TRANSPORTER RSB1"/>
    <property type="match status" value="1"/>
</dbReference>
<accession>A0A5N6KRU1</accession>
<name>A0A5N6KRU1_9ROSI</name>
<dbReference type="Pfam" id="PF04479">
    <property type="entry name" value="RTA1"/>
    <property type="match status" value="1"/>
</dbReference>
<proteinExistence type="predicted"/>
<feature type="transmembrane region" description="Helical" evidence="5">
    <location>
        <begin position="231"/>
        <end position="251"/>
    </location>
</feature>
<comment type="subcellular location">
    <subcellularLocation>
        <location evidence="1">Membrane</location>
        <topology evidence="1">Multi-pass membrane protein</topology>
    </subcellularLocation>
</comment>